<dbReference type="Gene3D" id="3.40.50.1000">
    <property type="entry name" value="HAD superfamily/HAD-like"/>
    <property type="match status" value="1"/>
</dbReference>
<dbReference type="Proteomes" id="UP001253545">
    <property type="component" value="Unassembled WGS sequence"/>
</dbReference>
<keyword evidence="2" id="KW-1185">Reference proteome</keyword>
<dbReference type="SFLD" id="SFLDG01129">
    <property type="entry name" value="C1.5:_HAD__Beta-PGM__Phosphata"/>
    <property type="match status" value="1"/>
</dbReference>
<name>A0ABU2ZSA4_9ALTE</name>
<organism evidence="1 2">
    <name type="scientific">Glaciecola petra</name>
    <dbReference type="NCBI Taxonomy" id="3075602"/>
    <lineage>
        <taxon>Bacteria</taxon>
        <taxon>Pseudomonadati</taxon>
        <taxon>Pseudomonadota</taxon>
        <taxon>Gammaproteobacteria</taxon>
        <taxon>Alteromonadales</taxon>
        <taxon>Alteromonadaceae</taxon>
        <taxon>Glaciecola</taxon>
    </lineage>
</organism>
<dbReference type="SUPFAM" id="SSF56784">
    <property type="entry name" value="HAD-like"/>
    <property type="match status" value="1"/>
</dbReference>
<dbReference type="InterPro" id="IPR006439">
    <property type="entry name" value="HAD-SF_hydro_IA"/>
</dbReference>
<proteinExistence type="predicted"/>
<dbReference type="PANTHER" id="PTHR43434">
    <property type="entry name" value="PHOSPHOGLYCOLATE PHOSPHATASE"/>
    <property type="match status" value="1"/>
</dbReference>
<dbReference type="PANTHER" id="PTHR43434:SF3">
    <property type="entry name" value="GMP_IMP NUCLEOTIDASE YRFG"/>
    <property type="match status" value="1"/>
</dbReference>
<keyword evidence="1" id="KW-0378">Hydrolase</keyword>
<comment type="caution">
    <text evidence="1">The sequence shown here is derived from an EMBL/GenBank/DDBJ whole genome shotgun (WGS) entry which is preliminary data.</text>
</comment>
<dbReference type="InterPro" id="IPR050155">
    <property type="entry name" value="HAD-like_hydrolase_sf"/>
</dbReference>
<dbReference type="InterPro" id="IPR036412">
    <property type="entry name" value="HAD-like_sf"/>
</dbReference>
<dbReference type="SFLD" id="SFLDS00003">
    <property type="entry name" value="Haloacid_Dehalogenase"/>
    <property type="match status" value="1"/>
</dbReference>
<gene>
    <name evidence="1" type="primary">yrfG</name>
    <name evidence="1" type="ORF">RM552_10090</name>
</gene>
<evidence type="ECO:0000313" key="1">
    <source>
        <dbReference type="EMBL" id="MDT0595194.1"/>
    </source>
</evidence>
<dbReference type="EC" id="3.1.3.5" evidence="1"/>
<dbReference type="RefSeq" id="WP_311368708.1">
    <property type="nucleotide sequence ID" value="NZ_JAVRHX010000002.1"/>
</dbReference>
<evidence type="ECO:0000313" key="2">
    <source>
        <dbReference type="Proteomes" id="UP001253545"/>
    </source>
</evidence>
<dbReference type="NCBIfam" id="TIGR01509">
    <property type="entry name" value="HAD-SF-IA-v3"/>
    <property type="match status" value="1"/>
</dbReference>
<reference evidence="1 2" key="1">
    <citation type="submission" date="2023-09" db="EMBL/GenBank/DDBJ databases">
        <authorList>
            <person name="Rey-Velasco X."/>
        </authorList>
    </citation>
    <scope>NUCLEOTIDE SEQUENCE [LARGE SCALE GENOMIC DNA]</scope>
    <source>
        <strain evidence="1 2">P117</strain>
    </source>
</reference>
<dbReference type="CDD" id="cd01427">
    <property type="entry name" value="HAD_like"/>
    <property type="match status" value="1"/>
</dbReference>
<sequence length="231" mass="26594">MALLPWHKIETVLLDMDGTLLDLHFDNRFWLHHIPQKLADRSGKPFAQCQQEIKDAYAEVYGQLEWYCLDYWAEKLDLDIMQAKRELVHLIKMREDCIPFLDALKASQREVVLVTNAHPGSLSLKVEMTQLDEHINRLISTHQFGVSKEFQSLWQQLQAELGFNPATTLFVDDSERILDAAKEFGIAYTLGITNPDSQMPENEIVGHPHTNNYHDLLSSIIEDNFSAESCK</sequence>
<dbReference type="GO" id="GO:0008253">
    <property type="term" value="F:5'-nucleotidase activity"/>
    <property type="evidence" value="ECO:0007669"/>
    <property type="project" value="UniProtKB-EC"/>
</dbReference>
<dbReference type="InterPro" id="IPR023214">
    <property type="entry name" value="HAD_sf"/>
</dbReference>
<dbReference type="EMBL" id="JAVRHX010000002">
    <property type="protein sequence ID" value="MDT0595194.1"/>
    <property type="molecule type" value="Genomic_DNA"/>
</dbReference>
<protein>
    <submittedName>
        <fullName evidence="1">GMP/IMP nucleotidase</fullName>
        <ecNumber evidence="1">3.1.3.5</ecNumber>
    </submittedName>
</protein>
<dbReference type="NCBIfam" id="NF011564">
    <property type="entry name" value="PRK14988.1"/>
    <property type="match status" value="1"/>
</dbReference>
<accession>A0ABU2ZSA4</accession>
<dbReference type="Pfam" id="PF00702">
    <property type="entry name" value="Hydrolase"/>
    <property type="match status" value="1"/>
</dbReference>